<dbReference type="Proteomes" id="UP000190675">
    <property type="component" value="Chromosome I"/>
</dbReference>
<dbReference type="InterPro" id="IPR009875">
    <property type="entry name" value="PilZ_domain"/>
</dbReference>
<dbReference type="OrthoDB" id="7188320at2"/>
<reference evidence="2 3" key="1">
    <citation type="submission" date="2016-11" db="EMBL/GenBank/DDBJ databases">
        <authorList>
            <person name="Jaros S."/>
            <person name="Januszkiewicz K."/>
            <person name="Wedrychowicz H."/>
        </authorList>
    </citation>
    <scope>NUCLEOTIDE SEQUENCE [LARGE SCALE GENOMIC DNA]</scope>
    <source>
        <strain evidence="2 3">GAS242</strain>
    </source>
</reference>
<feature type="domain" description="PilZ" evidence="1">
    <location>
        <begin position="7"/>
        <end position="80"/>
    </location>
</feature>
<dbReference type="SUPFAM" id="SSF141371">
    <property type="entry name" value="PilZ domain-like"/>
    <property type="match status" value="1"/>
</dbReference>
<organism evidence="2 3">
    <name type="scientific">Bradyrhizobium erythrophlei</name>
    <dbReference type="NCBI Taxonomy" id="1437360"/>
    <lineage>
        <taxon>Bacteria</taxon>
        <taxon>Pseudomonadati</taxon>
        <taxon>Pseudomonadota</taxon>
        <taxon>Alphaproteobacteria</taxon>
        <taxon>Hyphomicrobiales</taxon>
        <taxon>Nitrobacteraceae</taxon>
        <taxon>Bradyrhizobium</taxon>
    </lineage>
</organism>
<evidence type="ECO:0000313" key="2">
    <source>
        <dbReference type="EMBL" id="SHH22125.1"/>
    </source>
</evidence>
<protein>
    <submittedName>
        <fullName evidence="2">PilZ domain-containing protein</fullName>
    </submittedName>
</protein>
<sequence>MNEHRIAPRRRVLKAGSIAFGGGAIDCTVRNLSETGAALEVVTPLFIPDRFILVVPSDQLKRPCHVAWRKDRRIGVAFDPQA</sequence>
<gene>
    <name evidence="2" type="ORF">SAMN05444169_6387</name>
</gene>
<dbReference type="AlphaFoldDB" id="A0A1M5R6W5"/>
<dbReference type="GO" id="GO:0035438">
    <property type="term" value="F:cyclic-di-GMP binding"/>
    <property type="evidence" value="ECO:0007669"/>
    <property type="project" value="InterPro"/>
</dbReference>
<dbReference type="Gene3D" id="2.40.10.220">
    <property type="entry name" value="predicted glycosyltransferase like domains"/>
    <property type="match status" value="1"/>
</dbReference>
<evidence type="ECO:0000313" key="3">
    <source>
        <dbReference type="Proteomes" id="UP000190675"/>
    </source>
</evidence>
<name>A0A1M5R6W5_9BRAD</name>
<dbReference type="RefSeq" id="WP_079569326.1">
    <property type="nucleotide sequence ID" value="NZ_LT670818.1"/>
</dbReference>
<dbReference type="EMBL" id="LT670818">
    <property type="protein sequence ID" value="SHH22125.1"/>
    <property type="molecule type" value="Genomic_DNA"/>
</dbReference>
<proteinExistence type="predicted"/>
<dbReference type="Pfam" id="PF07238">
    <property type="entry name" value="PilZ"/>
    <property type="match status" value="1"/>
</dbReference>
<accession>A0A1M5R6W5</accession>
<evidence type="ECO:0000259" key="1">
    <source>
        <dbReference type="Pfam" id="PF07238"/>
    </source>
</evidence>